<dbReference type="PROSITE" id="PS00061">
    <property type="entry name" value="ADH_SHORT"/>
    <property type="match status" value="1"/>
</dbReference>
<dbReference type="HOGENOM" id="CLU_010194_1_0_1"/>
<dbReference type="VEuPathDB" id="FungiDB:A1O9_12300"/>
<dbReference type="PRINTS" id="PR00081">
    <property type="entry name" value="GDHRDH"/>
</dbReference>
<dbReference type="PANTHER" id="PTHR24321">
    <property type="entry name" value="DEHYDROGENASES, SHORT CHAIN"/>
    <property type="match status" value="1"/>
</dbReference>
<name>A0A072P7S8_9EURO</name>
<dbReference type="OrthoDB" id="414540at2759"/>
<evidence type="ECO:0008006" key="6">
    <source>
        <dbReference type="Google" id="ProtNLM"/>
    </source>
</evidence>
<dbReference type="SUPFAM" id="SSF51735">
    <property type="entry name" value="NAD(P)-binding Rossmann-fold domains"/>
    <property type="match status" value="1"/>
</dbReference>
<gene>
    <name evidence="4" type="ORF">A1O9_12300</name>
</gene>
<evidence type="ECO:0000313" key="5">
    <source>
        <dbReference type="Proteomes" id="UP000027920"/>
    </source>
</evidence>
<reference evidence="4 5" key="1">
    <citation type="submission" date="2013-03" db="EMBL/GenBank/DDBJ databases">
        <title>The Genome Sequence of Exophiala aquamarina CBS 119918.</title>
        <authorList>
            <consortium name="The Broad Institute Genomics Platform"/>
            <person name="Cuomo C."/>
            <person name="de Hoog S."/>
            <person name="Gorbushina A."/>
            <person name="Walker B."/>
            <person name="Young S.K."/>
            <person name="Zeng Q."/>
            <person name="Gargeya S."/>
            <person name="Fitzgerald M."/>
            <person name="Haas B."/>
            <person name="Abouelleil A."/>
            <person name="Allen A.W."/>
            <person name="Alvarado L."/>
            <person name="Arachchi H.M."/>
            <person name="Berlin A.M."/>
            <person name="Chapman S.B."/>
            <person name="Gainer-Dewar J."/>
            <person name="Goldberg J."/>
            <person name="Griggs A."/>
            <person name="Gujja S."/>
            <person name="Hansen M."/>
            <person name="Howarth C."/>
            <person name="Imamovic A."/>
            <person name="Ireland A."/>
            <person name="Larimer J."/>
            <person name="McCowan C."/>
            <person name="Murphy C."/>
            <person name="Pearson M."/>
            <person name="Poon T.W."/>
            <person name="Priest M."/>
            <person name="Roberts A."/>
            <person name="Saif S."/>
            <person name="Shea T."/>
            <person name="Sisk P."/>
            <person name="Sykes S."/>
            <person name="Wortman J."/>
            <person name="Nusbaum C."/>
            <person name="Birren B."/>
        </authorList>
    </citation>
    <scope>NUCLEOTIDE SEQUENCE [LARGE SCALE GENOMIC DNA]</scope>
    <source>
        <strain evidence="4 5">CBS 119918</strain>
    </source>
</reference>
<proteinExistence type="inferred from homology"/>
<dbReference type="InterPro" id="IPR002347">
    <property type="entry name" value="SDR_fam"/>
</dbReference>
<evidence type="ECO:0000256" key="1">
    <source>
        <dbReference type="ARBA" id="ARBA00006484"/>
    </source>
</evidence>
<dbReference type="STRING" id="1182545.A0A072P7S8"/>
<keyword evidence="2" id="KW-0521">NADP</keyword>
<evidence type="ECO:0000313" key="4">
    <source>
        <dbReference type="EMBL" id="KEF51665.1"/>
    </source>
</evidence>
<comment type="caution">
    <text evidence="4">The sequence shown here is derived from an EMBL/GenBank/DDBJ whole genome shotgun (WGS) entry which is preliminary data.</text>
</comment>
<evidence type="ECO:0000256" key="2">
    <source>
        <dbReference type="ARBA" id="ARBA00022857"/>
    </source>
</evidence>
<sequence length="301" mass="32318">MDGQVGIVTGAGTPHGIGRELVKKLAEAGALAVYACDLNLGAAPTLQEEVRKAGYGTIIEARLLDVSDEQRTQEIVKEIVKTHGRFDFFFANAGFANYRDLIDTEIMHYERQMNVMAKGPFLAIKYGSPAMMVTSTIKPTPGGCFVVTGSCASYLGSYSDLPYATAKTALHGLIAAASIQLSASNIRVNGVAPGFTESSILTVSQNAEKGEYSNSMDQTKIKENHQWFFERAGMLAAQKYYYNRVQDPSEIANVQLFLASSSAACINGQMILCDSGKTTASMGEGCTGPVRSIPVLELDPK</sequence>
<dbReference type="RefSeq" id="XP_013254255.1">
    <property type="nucleotide sequence ID" value="XM_013398801.1"/>
</dbReference>
<dbReference type="InterPro" id="IPR020904">
    <property type="entry name" value="Sc_DH/Rdtase_CS"/>
</dbReference>
<keyword evidence="5" id="KW-1185">Reference proteome</keyword>
<dbReference type="InterPro" id="IPR036291">
    <property type="entry name" value="NAD(P)-bd_dom_sf"/>
</dbReference>
<dbReference type="Gene3D" id="3.40.50.720">
    <property type="entry name" value="NAD(P)-binding Rossmann-like Domain"/>
    <property type="match status" value="1"/>
</dbReference>
<organism evidence="4 5">
    <name type="scientific">Exophiala aquamarina CBS 119918</name>
    <dbReference type="NCBI Taxonomy" id="1182545"/>
    <lineage>
        <taxon>Eukaryota</taxon>
        <taxon>Fungi</taxon>
        <taxon>Dikarya</taxon>
        <taxon>Ascomycota</taxon>
        <taxon>Pezizomycotina</taxon>
        <taxon>Eurotiomycetes</taxon>
        <taxon>Chaetothyriomycetidae</taxon>
        <taxon>Chaetothyriales</taxon>
        <taxon>Herpotrichiellaceae</taxon>
        <taxon>Exophiala</taxon>
    </lineage>
</organism>
<dbReference type="GO" id="GO:0016491">
    <property type="term" value="F:oxidoreductase activity"/>
    <property type="evidence" value="ECO:0007669"/>
    <property type="project" value="UniProtKB-KW"/>
</dbReference>
<dbReference type="CDD" id="cd05233">
    <property type="entry name" value="SDR_c"/>
    <property type="match status" value="1"/>
</dbReference>
<dbReference type="Proteomes" id="UP000027920">
    <property type="component" value="Unassembled WGS sequence"/>
</dbReference>
<dbReference type="Pfam" id="PF00106">
    <property type="entry name" value="adh_short"/>
    <property type="match status" value="1"/>
</dbReference>
<evidence type="ECO:0000256" key="3">
    <source>
        <dbReference type="ARBA" id="ARBA00023002"/>
    </source>
</evidence>
<dbReference type="EMBL" id="AMGV01000022">
    <property type="protein sequence ID" value="KEF51665.1"/>
    <property type="molecule type" value="Genomic_DNA"/>
</dbReference>
<accession>A0A072P7S8</accession>
<comment type="similarity">
    <text evidence="1">Belongs to the short-chain dehydrogenases/reductases (SDR) family.</text>
</comment>
<dbReference type="GeneID" id="25287194"/>
<dbReference type="AlphaFoldDB" id="A0A072P7S8"/>
<keyword evidence="3" id="KW-0560">Oxidoreductase</keyword>
<protein>
    <recommendedName>
        <fullName evidence="6">3-oxoacyl-[acyl-carrier protein] reductase</fullName>
    </recommendedName>
</protein>
<dbReference type="PANTHER" id="PTHR24321:SF8">
    <property type="entry name" value="ESTRADIOL 17-BETA-DEHYDROGENASE 8-RELATED"/>
    <property type="match status" value="1"/>
</dbReference>